<feature type="region of interest" description="Disordered" evidence="2">
    <location>
        <begin position="390"/>
        <end position="554"/>
    </location>
</feature>
<dbReference type="PROSITE" id="PS50157">
    <property type="entry name" value="ZINC_FINGER_C2H2_2"/>
    <property type="match status" value="1"/>
</dbReference>
<feature type="domain" description="C2H2-type" evidence="3">
    <location>
        <begin position="368"/>
        <end position="396"/>
    </location>
</feature>
<dbReference type="Proteomes" id="UP000672032">
    <property type="component" value="Chromosome 8"/>
</dbReference>
<gene>
    <name evidence="4" type="ORF">DSL72_009009</name>
</gene>
<keyword evidence="1" id="KW-0862">Zinc</keyword>
<protein>
    <recommendedName>
        <fullName evidence="3">C2H2-type domain-containing protein</fullName>
    </recommendedName>
</protein>
<evidence type="ECO:0000313" key="5">
    <source>
        <dbReference type="Proteomes" id="UP000672032"/>
    </source>
</evidence>
<dbReference type="OrthoDB" id="303107at2759"/>
<dbReference type="EMBL" id="CP063412">
    <property type="protein sequence ID" value="QSZ36919.1"/>
    <property type="molecule type" value="Genomic_DNA"/>
</dbReference>
<reference evidence="4" key="1">
    <citation type="submission" date="2020-10" db="EMBL/GenBank/DDBJ databases">
        <title>Genome Sequence of Monilinia vaccinii-corymbosi Sheds Light on Mummy Berry Disease Infection of Blueberry and Mating Type.</title>
        <authorList>
            <person name="Yow A.G."/>
            <person name="Zhang Y."/>
            <person name="Bansal K."/>
            <person name="Eacker S.M."/>
            <person name="Sullivan S."/>
            <person name="Liachko I."/>
            <person name="Cubeta M.A."/>
            <person name="Rollins J.A."/>
            <person name="Ashrafi H."/>
        </authorList>
    </citation>
    <scope>NUCLEOTIDE SEQUENCE</scope>
    <source>
        <strain evidence="4">RL-1</strain>
    </source>
</reference>
<dbReference type="PROSITE" id="PS00028">
    <property type="entry name" value="ZINC_FINGER_C2H2_1"/>
    <property type="match status" value="1"/>
</dbReference>
<sequence>MSLGQDPPKDPMGNKCLDFFSWELIHQQSELSGFKGKEAKHLPPLVIDTAMKDIRWELEAMSEMQDFPRMLNPKGWFGGELEHLINSAFAITALKDWVFLTDFPRGWDELRCLDFGAFENHMKRPYFVELLDRTARQLACRLSRILSILFNTSLATVEHDYSFHIWGEDSDSSDERQYHYEKLFRTALQLKADSVITDDTYTFEFSLSQKYINSAIAEPDSPEGSWSRLSICAYGSRPPVSQYEKESALVQTRNFLPSVTEQWFCDLQRNLYLVEQSYKTRVLMQSNRDPINAATRSDSINQAPGEVDLYSQEPRISEVSCKNRSAGEKVPITAPLSKKTSKNFCKLCKKQFQGSQGLATHSRNGTCRRCTSCKHVFSTCDDLKQHMKNKHMDQIESPNSSSVADDREESLPAMPSAPKQGTSSNTQAEVSIRGDDLDSYSINSSGTAENEMSSPDIRNSQVSDSGDSVSKEQPQSSNWPHNFKSTGEMANPGLLPIIHKDSSKSLDIASEGEDSTRSRYRSTNMRDEPGNSCAPSFLEDDIDSGNHGTLLPAE</sequence>
<evidence type="ECO:0000256" key="2">
    <source>
        <dbReference type="SAM" id="MobiDB-lite"/>
    </source>
</evidence>
<feature type="compositionally biased region" description="Polar residues" evidence="2">
    <location>
        <begin position="440"/>
        <end position="485"/>
    </location>
</feature>
<keyword evidence="5" id="KW-1185">Reference proteome</keyword>
<dbReference type="GO" id="GO:0008270">
    <property type="term" value="F:zinc ion binding"/>
    <property type="evidence" value="ECO:0007669"/>
    <property type="project" value="UniProtKB-KW"/>
</dbReference>
<evidence type="ECO:0000313" key="4">
    <source>
        <dbReference type="EMBL" id="QSZ36919.1"/>
    </source>
</evidence>
<feature type="compositionally biased region" description="Polar residues" evidence="2">
    <location>
        <begin position="419"/>
        <end position="429"/>
    </location>
</feature>
<organism evidence="4 5">
    <name type="scientific">Monilinia vaccinii-corymbosi</name>
    <dbReference type="NCBI Taxonomy" id="61207"/>
    <lineage>
        <taxon>Eukaryota</taxon>
        <taxon>Fungi</taxon>
        <taxon>Dikarya</taxon>
        <taxon>Ascomycota</taxon>
        <taxon>Pezizomycotina</taxon>
        <taxon>Leotiomycetes</taxon>
        <taxon>Helotiales</taxon>
        <taxon>Sclerotiniaceae</taxon>
        <taxon>Monilinia</taxon>
    </lineage>
</organism>
<proteinExistence type="predicted"/>
<dbReference type="InterPro" id="IPR013087">
    <property type="entry name" value="Znf_C2H2_type"/>
</dbReference>
<dbReference type="AlphaFoldDB" id="A0A8A3PPT3"/>
<evidence type="ECO:0000259" key="3">
    <source>
        <dbReference type="PROSITE" id="PS50157"/>
    </source>
</evidence>
<accession>A0A8A3PPT3</accession>
<keyword evidence="1" id="KW-0479">Metal-binding</keyword>
<evidence type="ECO:0000256" key="1">
    <source>
        <dbReference type="PROSITE-ProRule" id="PRU00042"/>
    </source>
</evidence>
<keyword evidence="1" id="KW-0863">Zinc-finger</keyword>
<name>A0A8A3PPT3_9HELO</name>